<dbReference type="PANTHER" id="PTHR43619">
    <property type="entry name" value="S-ADENOSYL-L-METHIONINE-DEPENDENT METHYLTRANSFERASE YKTD-RELATED"/>
    <property type="match status" value="1"/>
</dbReference>
<dbReference type="NCBIfam" id="TIGR00027">
    <property type="entry name" value="mthyl_TIGR00027"/>
    <property type="match status" value="1"/>
</dbReference>
<dbReference type="RefSeq" id="WP_232237303.1">
    <property type="nucleotide sequence ID" value="NZ_CP016076.1"/>
</dbReference>
<keyword evidence="3 6" id="KW-0489">Methyltransferase</keyword>
<dbReference type="InterPro" id="IPR007213">
    <property type="entry name" value="Ppm1/Ppm2/Tcmp"/>
</dbReference>
<dbReference type="PANTHER" id="PTHR43619:SF2">
    <property type="entry name" value="S-ADENOSYL-L-METHIONINE-DEPENDENT METHYLTRANSFERASES SUPERFAMILY PROTEIN"/>
    <property type="match status" value="1"/>
</dbReference>
<dbReference type="InterPro" id="IPR029063">
    <property type="entry name" value="SAM-dependent_MTases_sf"/>
</dbReference>
<keyword evidence="5 6" id="KW-0949">S-adenosyl-L-methionine</keyword>
<comment type="similarity">
    <text evidence="2 6">Belongs to the UPF0677 family.</text>
</comment>
<dbReference type="AlphaFoldDB" id="A0AAC9LCR0"/>
<keyword evidence="9" id="KW-1185">Reference proteome</keyword>
<accession>A0AAC9LCR0</accession>
<sequence>MTGSPHDAGVIEGVGRTALLVAAGRAIETHRADSLAQDVYAEHFVRAARASADWPVRIEDAPGGDACPLWGRLARYFGLRTRVLDDFLLSATGRGTSQVVLLGAGLDARPFRLGWPDGTTIFEIDQEQVLSFKHSVLDRLGARPTASLHSIAADLREDWAGALVAAGYDATEPSVWLAEGLLLYLPAAAERRLVDTVDLLTAAGGGSLAYEIKIGAESPAVRANPLYSTALEQIGVDLLALFDTEPRPSSAAELTGRGWSTTVRTPFDFTAQYGRGPLPEQHDAVGTNRWVFADRARDAAASASAETTQSARLDPEPPTNPTDHLVLDGAE</sequence>
<evidence type="ECO:0000256" key="3">
    <source>
        <dbReference type="ARBA" id="ARBA00022603"/>
    </source>
</evidence>
<comment type="function">
    <text evidence="1 6">Exhibits S-adenosyl-L-methionine-dependent methyltransferase activity.</text>
</comment>
<dbReference type="GO" id="GO:0008168">
    <property type="term" value="F:methyltransferase activity"/>
    <property type="evidence" value="ECO:0007669"/>
    <property type="project" value="UniProtKB-UniRule"/>
</dbReference>
<organism evidence="8 9">
    <name type="scientific">Actinoalloteichus fjordicus</name>
    <dbReference type="NCBI Taxonomy" id="1612552"/>
    <lineage>
        <taxon>Bacteria</taxon>
        <taxon>Bacillati</taxon>
        <taxon>Actinomycetota</taxon>
        <taxon>Actinomycetes</taxon>
        <taxon>Pseudonocardiales</taxon>
        <taxon>Pseudonocardiaceae</taxon>
        <taxon>Actinoalloteichus</taxon>
    </lineage>
</organism>
<dbReference type="GO" id="GO:0032259">
    <property type="term" value="P:methylation"/>
    <property type="evidence" value="ECO:0007669"/>
    <property type="project" value="UniProtKB-KW"/>
</dbReference>
<evidence type="ECO:0000313" key="8">
    <source>
        <dbReference type="EMBL" id="APU15558.1"/>
    </source>
</evidence>
<evidence type="ECO:0000313" key="9">
    <source>
        <dbReference type="Proteomes" id="UP000185511"/>
    </source>
</evidence>
<evidence type="ECO:0000256" key="7">
    <source>
        <dbReference type="SAM" id="MobiDB-lite"/>
    </source>
</evidence>
<evidence type="ECO:0000256" key="4">
    <source>
        <dbReference type="ARBA" id="ARBA00022679"/>
    </source>
</evidence>
<evidence type="ECO:0000256" key="6">
    <source>
        <dbReference type="RuleBase" id="RU362030"/>
    </source>
</evidence>
<dbReference type="Pfam" id="PF04072">
    <property type="entry name" value="LCM"/>
    <property type="match status" value="1"/>
</dbReference>
<reference evidence="9" key="1">
    <citation type="submission" date="2016-06" db="EMBL/GenBank/DDBJ databases">
        <title>Complete genome sequence of Actinoalloteichus fjordicus DSM 46855 (=ADI127-17), type strain of the new species Actinoalloteichus fjordicus.</title>
        <authorList>
            <person name="Ruckert C."/>
            <person name="Nouioui I."/>
            <person name="Willmese J."/>
            <person name="van Wezel G."/>
            <person name="Klenk H.-P."/>
            <person name="Kalinowski J."/>
            <person name="Zotchev S.B."/>
        </authorList>
    </citation>
    <scope>NUCLEOTIDE SEQUENCE [LARGE SCALE GENOMIC DNA]</scope>
    <source>
        <strain evidence="9">ADI127-7</strain>
    </source>
</reference>
<dbReference type="EMBL" id="CP016076">
    <property type="protein sequence ID" value="APU15558.1"/>
    <property type="molecule type" value="Genomic_DNA"/>
</dbReference>
<dbReference type="Proteomes" id="UP000185511">
    <property type="component" value="Chromosome"/>
</dbReference>
<feature type="region of interest" description="Disordered" evidence="7">
    <location>
        <begin position="301"/>
        <end position="331"/>
    </location>
</feature>
<name>A0AAC9LCR0_9PSEU</name>
<proteinExistence type="inferred from homology"/>
<dbReference type="InterPro" id="IPR011610">
    <property type="entry name" value="SAM_mthyl_Trfase_ML2640-like"/>
</dbReference>
<dbReference type="Gene3D" id="3.40.50.150">
    <property type="entry name" value="Vaccinia Virus protein VP39"/>
    <property type="match status" value="1"/>
</dbReference>
<keyword evidence="4 8" id="KW-0808">Transferase</keyword>
<dbReference type="EC" id="2.1.1.-" evidence="6"/>
<evidence type="ECO:0000256" key="2">
    <source>
        <dbReference type="ARBA" id="ARBA00008138"/>
    </source>
</evidence>
<protein>
    <recommendedName>
        <fullName evidence="6">S-adenosyl-L-methionine-dependent methyltransferase</fullName>
        <ecNumber evidence="6">2.1.1.-</ecNumber>
    </recommendedName>
</protein>
<evidence type="ECO:0000256" key="5">
    <source>
        <dbReference type="ARBA" id="ARBA00022691"/>
    </source>
</evidence>
<dbReference type="KEGG" id="acad:UA74_17650"/>
<gene>
    <name evidence="8" type="ORF">UA74_17650</name>
</gene>
<evidence type="ECO:0000256" key="1">
    <source>
        <dbReference type="ARBA" id="ARBA00003907"/>
    </source>
</evidence>
<dbReference type="SUPFAM" id="SSF53335">
    <property type="entry name" value="S-adenosyl-L-methionine-dependent methyltransferases"/>
    <property type="match status" value="1"/>
</dbReference>